<feature type="domain" description="NB-ARC" evidence="3">
    <location>
        <begin position="174"/>
        <end position="312"/>
    </location>
</feature>
<reference evidence="5 6" key="1">
    <citation type="submission" date="2019-03" db="EMBL/GenBank/DDBJ databases">
        <title>Draft genome sequence of Xylaria hypoxylon DSM 108379, a ubiquitous saprotrophic-parasitic fungi on hardwood.</title>
        <authorList>
            <person name="Buettner E."/>
            <person name="Leonhardt S."/>
            <person name="Gebauer A.M."/>
            <person name="Liers C."/>
            <person name="Hofrichter M."/>
            <person name="Kellner H."/>
        </authorList>
    </citation>
    <scope>NUCLEOTIDE SEQUENCE [LARGE SCALE GENOMIC DNA]</scope>
    <source>
        <strain evidence="5 6">DSM 108379</strain>
    </source>
</reference>
<evidence type="ECO:0000256" key="1">
    <source>
        <dbReference type="PROSITE-ProRule" id="PRU00339"/>
    </source>
</evidence>
<evidence type="ECO:0000256" key="2">
    <source>
        <dbReference type="SAM" id="MobiDB-lite"/>
    </source>
</evidence>
<comment type="caution">
    <text evidence="5">The sequence shown here is derived from an EMBL/GenBank/DDBJ whole genome shotgun (WGS) entry which is preliminary data.</text>
</comment>
<dbReference type="PANTHER" id="PTHR46082">
    <property type="entry name" value="ATP/GTP-BINDING PROTEIN-RELATED"/>
    <property type="match status" value="1"/>
</dbReference>
<evidence type="ECO:0008006" key="7">
    <source>
        <dbReference type="Google" id="ProtNLM"/>
    </source>
</evidence>
<dbReference type="AlphaFoldDB" id="A0A4Z0Y592"/>
<dbReference type="SUPFAM" id="SSF48452">
    <property type="entry name" value="TPR-like"/>
    <property type="match status" value="2"/>
</dbReference>
<feature type="region of interest" description="Disordered" evidence="2">
    <location>
        <begin position="1011"/>
        <end position="1044"/>
    </location>
</feature>
<dbReference type="SMART" id="SM00028">
    <property type="entry name" value="TPR"/>
    <property type="match status" value="5"/>
</dbReference>
<dbReference type="Pfam" id="PF00931">
    <property type="entry name" value="NB-ARC"/>
    <property type="match status" value="1"/>
</dbReference>
<dbReference type="GO" id="GO:0043531">
    <property type="term" value="F:ADP binding"/>
    <property type="evidence" value="ECO:0007669"/>
    <property type="project" value="InterPro"/>
</dbReference>
<dbReference type="Pfam" id="PF13374">
    <property type="entry name" value="TPR_10"/>
    <property type="match status" value="1"/>
</dbReference>
<dbReference type="EMBL" id="SKBN01000330">
    <property type="protein sequence ID" value="TGJ78954.1"/>
    <property type="molecule type" value="Genomic_DNA"/>
</dbReference>
<evidence type="ECO:0000259" key="3">
    <source>
        <dbReference type="Pfam" id="PF00931"/>
    </source>
</evidence>
<keyword evidence="6" id="KW-1185">Reference proteome</keyword>
<feature type="repeat" description="TPR" evidence="1">
    <location>
        <begin position="681"/>
        <end position="714"/>
    </location>
</feature>
<evidence type="ECO:0000313" key="5">
    <source>
        <dbReference type="EMBL" id="TGJ78954.1"/>
    </source>
</evidence>
<dbReference type="InterPro" id="IPR031352">
    <property type="entry name" value="SesA"/>
</dbReference>
<dbReference type="OrthoDB" id="5986190at2759"/>
<name>A0A4Z0Y592_9PEZI</name>
<proteinExistence type="predicted"/>
<dbReference type="Pfam" id="PF17107">
    <property type="entry name" value="SesA"/>
    <property type="match status" value="1"/>
</dbReference>
<dbReference type="InterPro" id="IPR053137">
    <property type="entry name" value="NLR-like"/>
</dbReference>
<keyword evidence="1" id="KW-0802">TPR repeat</keyword>
<dbReference type="PANTHER" id="PTHR46082:SF6">
    <property type="entry name" value="AAA+ ATPASE DOMAIN-CONTAINING PROTEIN-RELATED"/>
    <property type="match status" value="1"/>
</dbReference>
<dbReference type="InterPro" id="IPR011990">
    <property type="entry name" value="TPR-like_helical_dom_sf"/>
</dbReference>
<gene>
    <name evidence="5" type="ORF">E0Z10_g9814</name>
</gene>
<accession>A0A4Z0Y592</accession>
<dbReference type="PROSITE" id="PS50005">
    <property type="entry name" value="TPR"/>
    <property type="match status" value="1"/>
</dbReference>
<dbReference type="Gene3D" id="3.40.50.300">
    <property type="entry name" value="P-loop containing nucleotide triphosphate hydrolases"/>
    <property type="match status" value="1"/>
</dbReference>
<dbReference type="InterPro" id="IPR027417">
    <property type="entry name" value="P-loop_NTPase"/>
</dbReference>
<protein>
    <recommendedName>
        <fullName evidence="7">NB-ARC domain-containing protein</fullName>
    </recommendedName>
</protein>
<dbReference type="Pfam" id="PF13424">
    <property type="entry name" value="TPR_12"/>
    <property type="match status" value="2"/>
</dbReference>
<dbReference type="SUPFAM" id="SSF52540">
    <property type="entry name" value="P-loop containing nucleoside triphosphate hydrolases"/>
    <property type="match status" value="1"/>
</dbReference>
<evidence type="ECO:0000259" key="4">
    <source>
        <dbReference type="Pfam" id="PF17107"/>
    </source>
</evidence>
<dbReference type="STRING" id="37992.A0A4Z0Y592"/>
<evidence type="ECO:0000313" key="6">
    <source>
        <dbReference type="Proteomes" id="UP000297716"/>
    </source>
</evidence>
<organism evidence="5 6">
    <name type="scientific">Xylaria hypoxylon</name>
    <dbReference type="NCBI Taxonomy" id="37992"/>
    <lineage>
        <taxon>Eukaryota</taxon>
        <taxon>Fungi</taxon>
        <taxon>Dikarya</taxon>
        <taxon>Ascomycota</taxon>
        <taxon>Pezizomycotina</taxon>
        <taxon>Sordariomycetes</taxon>
        <taxon>Xylariomycetidae</taxon>
        <taxon>Xylariales</taxon>
        <taxon>Xylariaceae</taxon>
        <taxon>Xylaria</taxon>
    </lineage>
</organism>
<dbReference type="Gene3D" id="1.25.40.10">
    <property type="entry name" value="Tetratricopeptide repeat domain"/>
    <property type="match status" value="2"/>
</dbReference>
<sequence length="1044" mass="117263">MIDPVTALAIAGNVSQFLEAAYKVSSRIKLYCGKSNSAPTVFHELSIQIPMLCYLFEDCQSLKADNVADPDNLIPVLDGCRRVIESLDRLVSSVLPDTDDAVSVKVWKGVKSVSIQNKVIECKAELESYKSTLALHLSVLAAKQANASSSQALLPPFYHVPATGRSRFVGRDDIIQSISQSLRPGRRDPLIAVLLGMGGQGKTSLALEYCRREIVNRHFKFIIWIDSSSPAALERSFSQAAENMAAVSGDKRTFANARAHVSFVKTTIETAEAPWLFILDNFDSPGLFKNILSFTPHSAFGAVLLTSRHNSCALLGTPIFIPGMSQNDSTELLLQRAGVERTISNLEQAQKVVVMLGHLPLAVDQSAAYIRSRKISPAEFIDHYQKRKEKILKHIPNVWDYHRAVDGHEDERPVSVFGTWELSLQQALDQSQDEKATMNFLTDIAFFNNLDIRMEMFKASFERTEDPLDWMNLFTIDDEWDELEYQDTVTALADLSLLQYHTLQGIPGENDHEEGLSRHSFSLHPLVRDWIQLRIPATERRVYVGQALVILQHYIESSGIDYQKWTLKERRAAMSHVDACIEAQSKYVRSWTEDEYGNAKKALVVIYKFYIDDGRYSEAEAISKQVLEHDRRLGGESSQDLVDSEIRLTDVYLLRGAYSEAEAIIVRLRPTIDKCPAHVRVSLLKNLAKIFFKQGRYDEAVSQYQDVLARQESFLSKGHLDVMDTRHLLAQVYRNQGLHVEAIELYEDILKAYHTASLDDHLGALQCMVDLAGAYRALAQYSLAAEYYDRAIAGVSARLSADHPIALSARLVRAINLRELGRNEEAEDAFRDIVERFGRILGPFHPDTLRAIMNFAILYDRSDRRDRAEELYRAALAGREKIMGVDNPYTMRTVERLVSLLWSQDRCEEAEILTLRVLRAQRKSSPELNVEGLDIGGDEQGKKRPYWPVEVLFTRAVQRDRKLLGEAHTDRLESERSLVAVHAKQDGGTGLSGLGEHGAEFAGEKLVVLSPGGRKLSGPPPPYSASEGSKKLHMTETTEVTDSV</sequence>
<feature type="domain" description="NACHT-NTPase and P-loop NTPases N-terminal" evidence="4">
    <location>
        <begin position="13"/>
        <end position="123"/>
    </location>
</feature>
<dbReference type="InterPro" id="IPR019734">
    <property type="entry name" value="TPR_rpt"/>
</dbReference>
<dbReference type="InterPro" id="IPR002182">
    <property type="entry name" value="NB-ARC"/>
</dbReference>
<dbReference type="Proteomes" id="UP000297716">
    <property type="component" value="Unassembled WGS sequence"/>
</dbReference>